<evidence type="ECO:0000313" key="6">
    <source>
        <dbReference type="EMBL" id="OXY80979.1"/>
    </source>
</evidence>
<dbReference type="OrthoDB" id="9784450at2"/>
<dbReference type="NCBIfam" id="TIGR01727">
    <property type="entry name" value="oligo_HPY"/>
    <property type="match status" value="1"/>
</dbReference>
<keyword evidence="3" id="KW-0547">Nucleotide-binding</keyword>
<dbReference type="GO" id="GO:0005524">
    <property type="term" value="F:ATP binding"/>
    <property type="evidence" value="ECO:0007669"/>
    <property type="project" value="UniProtKB-KW"/>
</dbReference>
<dbReference type="InterPro" id="IPR013563">
    <property type="entry name" value="Oligopep_ABC_C"/>
</dbReference>
<dbReference type="PANTHER" id="PTHR43776:SF7">
    <property type="entry name" value="D,D-DIPEPTIDE TRANSPORT ATP-BINDING PROTEIN DDPF-RELATED"/>
    <property type="match status" value="1"/>
</dbReference>
<dbReference type="InterPro" id="IPR027417">
    <property type="entry name" value="P-loop_NTPase"/>
</dbReference>
<dbReference type="CDD" id="cd03257">
    <property type="entry name" value="ABC_NikE_OppD_transporters"/>
    <property type="match status" value="2"/>
</dbReference>
<proteinExistence type="inferred from homology"/>
<reference evidence="6 7" key="1">
    <citation type="submission" date="2017-08" db="EMBL/GenBank/DDBJ databases">
        <title>A Genome Sequence of Oceanimonas doudoroffii ATCC 27123T.</title>
        <authorList>
            <person name="Brennan M.A."/>
            <person name="Maclea K.S."/>
            <person name="Mcclelland W.D."/>
            <person name="Trachtenberg A.M."/>
        </authorList>
    </citation>
    <scope>NUCLEOTIDE SEQUENCE [LARGE SCALE GENOMIC DNA]</scope>
    <source>
        <strain evidence="6 7">ATCC 27123</strain>
    </source>
</reference>
<dbReference type="SUPFAM" id="SSF52540">
    <property type="entry name" value="P-loop containing nucleoside triphosphate hydrolases"/>
    <property type="match status" value="2"/>
</dbReference>
<name>A0A233RC66_9GAMM</name>
<dbReference type="InterPro" id="IPR003593">
    <property type="entry name" value="AAA+_ATPase"/>
</dbReference>
<feature type="domain" description="ABC transporter" evidence="5">
    <location>
        <begin position="341"/>
        <end position="592"/>
    </location>
</feature>
<dbReference type="InterPro" id="IPR050319">
    <property type="entry name" value="ABC_transp_ATP-bind"/>
</dbReference>
<evidence type="ECO:0000256" key="2">
    <source>
        <dbReference type="ARBA" id="ARBA00022448"/>
    </source>
</evidence>
<evidence type="ECO:0000259" key="5">
    <source>
        <dbReference type="PROSITE" id="PS50893"/>
    </source>
</evidence>
<dbReference type="InterPro" id="IPR017871">
    <property type="entry name" value="ABC_transporter-like_CS"/>
</dbReference>
<dbReference type="InterPro" id="IPR003439">
    <property type="entry name" value="ABC_transporter-like_ATP-bd"/>
</dbReference>
<evidence type="ECO:0000313" key="7">
    <source>
        <dbReference type="Proteomes" id="UP000242757"/>
    </source>
</evidence>
<dbReference type="Proteomes" id="UP000242757">
    <property type="component" value="Unassembled WGS sequence"/>
</dbReference>
<feature type="domain" description="ABC transporter" evidence="5">
    <location>
        <begin position="8"/>
        <end position="255"/>
    </location>
</feature>
<dbReference type="SMART" id="SM00382">
    <property type="entry name" value="AAA"/>
    <property type="match status" value="2"/>
</dbReference>
<organism evidence="6 7">
    <name type="scientific">Oceanimonas doudoroffii</name>
    <dbReference type="NCBI Taxonomy" id="84158"/>
    <lineage>
        <taxon>Bacteria</taxon>
        <taxon>Pseudomonadati</taxon>
        <taxon>Pseudomonadota</taxon>
        <taxon>Gammaproteobacteria</taxon>
        <taxon>Aeromonadales</taxon>
        <taxon>Aeromonadaceae</taxon>
        <taxon>Oceanimonas</taxon>
    </lineage>
</organism>
<dbReference type="Pfam" id="PF00005">
    <property type="entry name" value="ABC_tran"/>
    <property type="match status" value="2"/>
</dbReference>
<evidence type="ECO:0000256" key="4">
    <source>
        <dbReference type="ARBA" id="ARBA00022840"/>
    </source>
</evidence>
<dbReference type="PANTHER" id="PTHR43776">
    <property type="entry name" value="TRANSPORT ATP-BINDING PROTEIN"/>
    <property type="match status" value="1"/>
</dbReference>
<keyword evidence="4" id="KW-0067">ATP-binding</keyword>
<dbReference type="AlphaFoldDB" id="A0A233RC66"/>
<dbReference type="GO" id="GO:0016887">
    <property type="term" value="F:ATP hydrolysis activity"/>
    <property type="evidence" value="ECO:0007669"/>
    <property type="project" value="InterPro"/>
</dbReference>
<dbReference type="Pfam" id="PF08352">
    <property type="entry name" value="oligo_HPY"/>
    <property type="match status" value="2"/>
</dbReference>
<gene>
    <name evidence="6" type="ORF">B6S08_14740</name>
</gene>
<keyword evidence="7" id="KW-1185">Reference proteome</keyword>
<dbReference type="EMBL" id="NBIM01000006">
    <property type="protein sequence ID" value="OXY80979.1"/>
    <property type="molecule type" value="Genomic_DNA"/>
</dbReference>
<dbReference type="GO" id="GO:0015833">
    <property type="term" value="P:peptide transport"/>
    <property type="evidence" value="ECO:0007669"/>
    <property type="project" value="InterPro"/>
</dbReference>
<comment type="caution">
    <text evidence="6">The sequence shown here is derived from an EMBL/GenBank/DDBJ whole genome shotgun (WGS) entry which is preliminary data.</text>
</comment>
<accession>A0A233RC66</accession>
<sequence length="688" mass="74427">MPNTLLTIKDLQLGYQDRQGDYRAVLRGVSLTLAPREILGVVGESGCGKSTLAMAMLGLLRGGSQVTAGEVRVNGAPLTLNEHRPDTLIHRHGICLIPQQAGQALTPHLTIGSQLQEMLRLHQGSGDHKDGAIALLEQVRLPAPASLLNRYPHQLSGGQQQRVVIAMALAAKPRLLLMDEPTTGLDATTQVHVLHLLRQLRNELNTSIVFISHDLGAVSSLCDRVAVMYAGHLVEIADKDALIAHPRHPYTHALLAASPGYRNQGLPPELPGAPPAVGSRFEGCPFAGRCASVQPKCRQHMPSLSAREGVACHFPHQVTTDLPATGHTPPRPDLSQDTPLLQVSELAIRYQRPGWLDKWRRHTVINTVDDVSFSLSRGQTLALIGESGSGKSSILKAIAGINPIQAGQSLLNGDVLGAGIETRTRAQKRNIQLIFQHPDAALNPRLTLFQSLAPVLQTWFGLQGDECRRQAGRLLQEVKLNPDYLDRLPGQLSGGELQRAAIARALAARPGLLLCDEVTSALDVSVQAAILRLLARLQRDRNIGILFITHDLSLVRHFADKVAVLYKGRLMQLCSTRQLQSGPLHPYTRLLLNATLTPGTPLPAADADVAQEPGLPARGCAFQGRCPHARPGICDQRLPPIQSGENGWLRCHLPPETLAAEAPMTQEVLPEPVTLGFPERKSAPLNVV</sequence>
<dbReference type="NCBIfam" id="NF008453">
    <property type="entry name" value="PRK11308.1"/>
    <property type="match status" value="2"/>
</dbReference>
<comment type="similarity">
    <text evidence="1">Belongs to the ABC transporter superfamily.</text>
</comment>
<keyword evidence="2" id="KW-0813">Transport</keyword>
<dbReference type="GO" id="GO:0055085">
    <property type="term" value="P:transmembrane transport"/>
    <property type="evidence" value="ECO:0007669"/>
    <property type="project" value="UniProtKB-ARBA"/>
</dbReference>
<dbReference type="NCBIfam" id="NF007739">
    <property type="entry name" value="PRK10419.1"/>
    <property type="match status" value="2"/>
</dbReference>
<dbReference type="Gene3D" id="3.40.50.300">
    <property type="entry name" value="P-loop containing nucleotide triphosphate hydrolases"/>
    <property type="match status" value="2"/>
</dbReference>
<dbReference type="PROSITE" id="PS50893">
    <property type="entry name" value="ABC_TRANSPORTER_2"/>
    <property type="match status" value="2"/>
</dbReference>
<evidence type="ECO:0000256" key="3">
    <source>
        <dbReference type="ARBA" id="ARBA00022741"/>
    </source>
</evidence>
<protein>
    <recommendedName>
        <fullName evidence="5">ABC transporter domain-containing protein</fullName>
    </recommendedName>
</protein>
<dbReference type="PROSITE" id="PS00211">
    <property type="entry name" value="ABC_TRANSPORTER_1"/>
    <property type="match status" value="2"/>
</dbReference>
<dbReference type="RefSeq" id="WP_094201569.1">
    <property type="nucleotide sequence ID" value="NZ_NBIM01000006.1"/>
</dbReference>
<evidence type="ECO:0000256" key="1">
    <source>
        <dbReference type="ARBA" id="ARBA00005417"/>
    </source>
</evidence>